<gene>
    <name evidence="5" type="ORF">NMN56_028430</name>
</gene>
<sequence>MRSLESARATCDRVLPGLCKALADIPFADREAPGSPVIGLFREHGGPGLLIPTGYGGHGADPVEAVRVTRALGSYSPSLAVGTAMHHFTAAMLFSLAATADRLTGAQREVLAGIAPRKQLMASGWAEGRTGQNILRPAVTAVPAPDGGFLLSGAKKPCSLSRSMDLLTASTAVPDADGAPSLALALVPADSPGITVHPFWANDVLTGTESNEVRLTDVHVDADLVVRTTQDDPTRLDDLQTGGFVWFEMIISACYAGAAAALVDEVLSRERGSVTDRAALAVSSESAYALLEGTARAVRDGLDGDEAVAAVLVARFAAQDTMAAAADQALELLGGIDFISSPDNARLARSVRPLAFHPPSRTSTAEPLLGYFTGGPLHLS</sequence>
<evidence type="ECO:0000313" key="5">
    <source>
        <dbReference type="EMBL" id="MDJ1135803.1"/>
    </source>
</evidence>
<accession>A0ABT7A389</accession>
<dbReference type="EMBL" id="JANCPR020000032">
    <property type="protein sequence ID" value="MDJ1135803.1"/>
    <property type="molecule type" value="Genomic_DNA"/>
</dbReference>
<dbReference type="GO" id="GO:0016491">
    <property type="term" value="F:oxidoreductase activity"/>
    <property type="evidence" value="ECO:0007669"/>
    <property type="project" value="UniProtKB-KW"/>
</dbReference>
<keyword evidence="3 5" id="KW-0560">Oxidoreductase</keyword>
<dbReference type="InterPro" id="IPR013786">
    <property type="entry name" value="AcylCoA_DH/ox_N"/>
</dbReference>
<dbReference type="Pfam" id="PF02771">
    <property type="entry name" value="Acyl-CoA_dh_N"/>
    <property type="match status" value="1"/>
</dbReference>
<dbReference type="Gene3D" id="2.40.110.10">
    <property type="entry name" value="Butyryl-CoA Dehydrogenase, subunit A, domain 2"/>
    <property type="match status" value="1"/>
</dbReference>
<dbReference type="SUPFAM" id="SSF56645">
    <property type="entry name" value="Acyl-CoA dehydrogenase NM domain-like"/>
    <property type="match status" value="1"/>
</dbReference>
<dbReference type="EC" id="1.-.-.-" evidence="5"/>
<evidence type="ECO:0000256" key="2">
    <source>
        <dbReference type="ARBA" id="ARBA00022827"/>
    </source>
</evidence>
<name>A0ABT7A389_9ACTN</name>
<feature type="domain" description="Acyl-CoA dehydrogenase/oxidase N-terminal" evidence="4">
    <location>
        <begin position="31"/>
        <end position="94"/>
    </location>
</feature>
<evidence type="ECO:0000256" key="3">
    <source>
        <dbReference type="ARBA" id="ARBA00023002"/>
    </source>
</evidence>
<reference evidence="5 6" key="1">
    <citation type="submission" date="2023-05" db="EMBL/GenBank/DDBJ databases">
        <title>Streptantibioticus silvisoli sp. nov., acidotolerant actinomycetes 1 from pine litter.</title>
        <authorList>
            <person name="Swiecimska M."/>
            <person name="Golinska P."/>
            <person name="Sangal V."/>
            <person name="Wachnowicz B."/>
            <person name="Goodfellow M."/>
        </authorList>
    </citation>
    <scope>NUCLEOTIDE SEQUENCE [LARGE SCALE GENOMIC DNA]</scope>
    <source>
        <strain evidence="5 6">DSM 42109</strain>
    </source>
</reference>
<dbReference type="Gene3D" id="1.10.540.10">
    <property type="entry name" value="Acyl-CoA dehydrogenase/oxidase, N-terminal domain"/>
    <property type="match status" value="1"/>
</dbReference>
<comment type="caution">
    <text evidence="5">The sequence shown here is derived from an EMBL/GenBank/DDBJ whole genome shotgun (WGS) entry which is preliminary data.</text>
</comment>
<protein>
    <submittedName>
        <fullName evidence="5">Acyl-CoA dehydrogenase family protein</fullName>
        <ecNumber evidence="5">1.-.-.-</ecNumber>
    </submittedName>
</protein>
<dbReference type="Proteomes" id="UP001214441">
    <property type="component" value="Unassembled WGS sequence"/>
</dbReference>
<evidence type="ECO:0000259" key="4">
    <source>
        <dbReference type="Pfam" id="PF02771"/>
    </source>
</evidence>
<keyword evidence="6" id="KW-1185">Reference proteome</keyword>
<evidence type="ECO:0000256" key="1">
    <source>
        <dbReference type="ARBA" id="ARBA00022630"/>
    </source>
</evidence>
<dbReference type="InterPro" id="IPR009100">
    <property type="entry name" value="AcylCoA_DH/oxidase_NM_dom_sf"/>
</dbReference>
<proteinExistence type="predicted"/>
<dbReference type="InterPro" id="IPR036250">
    <property type="entry name" value="AcylCo_DH-like_C"/>
</dbReference>
<dbReference type="PANTHER" id="PTHR43884:SF20">
    <property type="entry name" value="ACYL-COA DEHYDROGENASE FADE28"/>
    <property type="match status" value="1"/>
</dbReference>
<dbReference type="RefSeq" id="WP_274046498.1">
    <property type="nucleotide sequence ID" value="NZ_JANCPR020000032.1"/>
</dbReference>
<dbReference type="InterPro" id="IPR046373">
    <property type="entry name" value="Acyl-CoA_Oxase/DH_mid-dom_sf"/>
</dbReference>
<dbReference type="SUPFAM" id="SSF47203">
    <property type="entry name" value="Acyl-CoA dehydrogenase C-terminal domain-like"/>
    <property type="match status" value="1"/>
</dbReference>
<evidence type="ECO:0000313" key="6">
    <source>
        <dbReference type="Proteomes" id="UP001214441"/>
    </source>
</evidence>
<dbReference type="PANTHER" id="PTHR43884">
    <property type="entry name" value="ACYL-COA DEHYDROGENASE"/>
    <property type="match status" value="1"/>
</dbReference>
<organism evidence="5 6">
    <name type="scientific">Streptomyces iconiensis</name>
    <dbReference type="NCBI Taxonomy" id="1384038"/>
    <lineage>
        <taxon>Bacteria</taxon>
        <taxon>Bacillati</taxon>
        <taxon>Actinomycetota</taxon>
        <taxon>Actinomycetes</taxon>
        <taxon>Kitasatosporales</taxon>
        <taxon>Streptomycetaceae</taxon>
        <taxon>Streptomyces</taxon>
    </lineage>
</organism>
<dbReference type="InterPro" id="IPR037069">
    <property type="entry name" value="AcylCoA_DH/ox_N_sf"/>
</dbReference>
<keyword evidence="2" id="KW-0274">FAD</keyword>
<keyword evidence="1" id="KW-0285">Flavoprotein</keyword>